<keyword evidence="4" id="KW-1185">Reference proteome</keyword>
<dbReference type="Ensembl" id="ENSPANT00000072346.1">
    <property type="protein sequence ID" value="ENSPANP00000054068.1"/>
    <property type="gene ID" value="ENSPANG00000050882.1"/>
</dbReference>
<dbReference type="GeneTree" id="ENSGT00940000163505"/>
<protein>
    <submittedName>
        <fullName evidence="3">Uncharacterized protein</fullName>
    </submittedName>
</protein>
<sequence>IFDRDCIDPIYFFFFFFFFFFFRQSLALSPRLECSGRISAHCKLRLPGLRHSPASASRVAGTTGARHLGRLRQENGVNPGGGACSELRSGHCTPAWVTERDSVSKNNNNNNNNKKKTEVYHIF</sequence>
<evidence type="ECO:0000313" key="4">
    <source>
        <dbReference type="Proteomes" id="UP000028761"/>
    </source>
</evidence>
<keyword evidence="2" id="KW-0472">Membrane</keyword>
<dbReference type="Proteomes" id="UP000028761">
    <property type="component" value="Chromosome 10"/>
</dbReference>
<evidence type="ECO:0000313" key="3">
    <source>
        <dbReference type="Ensembl" id="ENSPANP00000054068.1"/>
    </source>
</evidence>
<evidence type="ECO:0000256" key="2">
    <source>
        <dbReference type="SAM" id="Phobius"/>
    </source>
</evidence>
<reference evidence="3" key="2">
    <citation type="submission" date="2025-08" db="UniProtKB">
        <authorList>
            <consortium name="Ensembl"/>
        </authorList>
    </citation>
    <scope>IDENTIFICATION</scope>
</reference>
<evidence type="ECO:0000256" key="1">
    <source>
        <dbReference type="SAM" id="MobiDB-lite"/>
    </source>
</evidence>
<reference evidence="3" key="3">
    <citation type="submission" date="2025-09" db="UniProtKB">
        <authorList>
            <consortium name="Ensembl"/>
        </authorList>
    </citation>
    <scope>IDENTIFICATION</scope>
</reference>
<organism evidence="3 4">
    <name type="scientific">Papio anubis</name>
    <name type="common">Olive baboon</name>
    <dbReference type="NCBI Taxonomy" id="9555"/>
    <lineage>
        <taxon>Eukaryota</taxon>
        <taxon>Metazoa</taxon>
        <taxon>Chordata</taxon>
        <taxon>Craniata</taxon>
        <taxon>Vertebrata</taxon>
        <taxon>Euteleostomi</taxon>
        <taxon>Mammalia</taxon>
        <taxon>Eutheria</taxon>
        <taxon>Euarchontoglires</taxon>
        <taxon>Primates</taxon>
        <taxon>Haplorrhini</taxon>
        <taxon>Catarrhini</taxon>
        <taxon>Cercopithecidae</taxon>
        <taxon>Cercopithecinae</taxon>
        <taxon>Papio</taxon>
    </lineage>
</organism>
<name>A0A8I5R7K1_PAPAN</name>
<keyword evidence="2" id="KW-1133">Transmembrane helix</keyword>
<dbReference type="PANTHER" id="PTHR12138:SF75">
    <property type="entry name" value="SECRETED PROTEIN"/>
    <property type="match status" value="1"/>
</dbReference>
<dbReference type="OMA" id="CAPPWAK"/>
<feature type="transmembrane region" description="Helical" evidence="2">
    <location>
        <begin position="6"/>
        <end position="22"/>
    </location>
</feature>
<dbReference type="PANTHER" id="PTHR12138">
    <property type="entry name" value="PRIMATE-EXPANDED PROTEIN FAMILY"/>
    <property type="match status" value="1"/>
</dbReference>
<keyword evidence="2" id="KW-0812">Transmembrane</keyword>
<reference evidence="3 4" key="1">
    <citation type="submission" date="2012-03" db="EMBL/GenBank/DDBJ databases">
        <title>Whole Genome Assembly of Papio anubis.</title>
        <authorList>
            <person name="Liu Y.L."/>
            <person name="Abraham K.A."/>
            <person name="Akbar H.A."/>
            <person name="Ali S.A."/>
            <person name="Anosike U.A."/>
            <person name="Aqrawi P.A."/>
            <person name="Arias F.A."/>
            <person name="Attaway T.A."/>
            <person name="Awwad R.A."/>
            <person name="Babu C.B."/>
            <person name="Bandaranaike D.B."/>
            <person name="Battles P.B."/>
            <person name="Bell A.B."/>
            <person name="Beltran B.B."/>
            <person name="Berhane-Mersha D.B."/>
            <person name="Bess C.B."/>
            <person name="Bickham C.B."/>
            <person name="Bolden T.B."/>
            <person name="Carter K.C."/>
            <person name="Chau D.C."/>
            <person name="Chavez A.C."/>
            <person name="Clerc-Blankenburg K.C."/>
            <person name="Coyle M.C."/>
            <person name="Dao M.D."/>
            <person name="Davila M.L.D."/>
            <person name="Davy-Carroll L.D."/>
            <person name="Denson S.D."/>
            <person name="Dinh H.D."/>
            <person name="Fernandez S.F."/>
            <person name="Fernando P.F."/>
            <person name="Forbes L.F."/>
            <person name="Francis C.F."/>
            <person name="Francisco L.F."/>
            <person name="Fu Q.F."/>
            <person name="Garcia-Iii R.G."/>
            <person name="Garrett T.G."/>
            <person name="Gross S.G."/>
            <person name="Gubbala S.G."/>
            <person name="Hirani K.H."/>
            <person name="Hogues M.H."/>
            <person name="Hollins B.H."/>
            <person name="Jackson L.J."/>
            <person name="Javaid M.J."/>
            <person name="Jhangiani S.J."/>
            <person name="Johnson A.J."/>
            <person name="Johnson B.J."/>
            <person name="Jones J.J."/>
            <person name="Joshi V.J."/>
            <person name="Kalu J.K."/>
            <person name="Khan N.K."/>
            <person name="Korchina V.K."/>
            <person name="Kovar C.K."/>
            <person name="Lago L.L."/>
            <person name="Lara F.L."/>
            <person name="Le T.-K.L."/>
            <person name="Lee S.L."/>
            <person name="Legall-Iii F.L."/>
            <person name="Lemon S.L."/>
            <person name="Liu J.L."/>
            <person name="Liu Y.-S.L."/>
            <person name="Liyanage D.L."/>
            <person name="Lopez J.L."/>
            <person name="Lorensuhewa L.L."/>
            <person name="Mata R.M."/>
            <person name="Mathew T.M."/>
            <person name="Mercado C.M."/>
            <person name="Mercado I.M."/>
            <person name="Morales K.M."/>
            <person name="Morgan M.M."/>
            <person name="Munidasa M.M."/>
            <person name="Ngo D.N."/>
            <person name="Nguyen L.N."/>
            <person name="Nguyen T.N."/>
            <person name="Nguyen N.N."/>
            <person name="Obregon M.O."/>
            <person name="Okwuonu G.O."/>
            <person name="Ongeri F.O."/>
            <person name="Onwere C.O."/>
            <person name="Osifeso I.O."/>
            <person name="Parra A.P."/>
            <person name="Patil S.P."/>
            <person name="Perez A.P."/>
            <person name="Perez Y.P."/>
            <person name="Pham C.P."/>
            <person name="Pu L.-L.P."/>
            <person name="Puazo M.P."/>
            <person name="Quiroz J.Q."/>
            <person name="Rouhana J.R."/>
            <person name="Ruiz M.R."/>
            <person name="Ruiz S.-J.R."/>
            <person name="Saada N.S."/>
            <person name="Santibanez J.S."/>
            <person name="Scheel M.S."/>
            <person name="Schneider B.S."/>
            <person name="Simmons D.S."/>
            <person name="Sisson I.S."/>
            <person name="Tang L.-Y.T."/>
            <person name="Thornton R.T."/>
            <person name="Tisius J.T."/>
            <person name="Toledanes G.T."/>
            <person name="Trejos Z.T."/>
            <person name="Usmani K.U."/>
            <person name="Varghese R.V."/>
            <person name="Vattathil S.V."/>
            <person name="Vee V.V."/>
            <person name="Walker D.W."/>
            <person name="Weissenberger G.W."/>
            <person name="White C.W."/>
            <person name="Williams A.W."/>
            <person name="Woodworth J.W."/>
            <person name="Wright R.W."/>
            <person name="Zhu Y.Z."/>
            <person name="Han Y.H."/>
            <person name="Newsham I.N."/>
            <person name="Nazareth L.N."/>
            <person name="Worley K.W."/>
            <person name="Muzny D.M."/>
            <person name="Rogers J.R."/>
            <person name="Gibbs R.G."/>
        </authorList>
    </citation>
    <scope>NUCLEOTIDE SEQUENCE [LARGE SCALE GENOMIC DNA]</scope>
</reference>
<dbReference type="AlphaFoldDB" id="A0A8I5R7K1"/>
<feature type="region of interest" description="Disordered" evidence="1">
    <location>
        <begin position="102"/>
        <end position="123"/>
    </location>
</feature>
<accession>A0A8I5R7K1</accession>
<proteinExistence type="predicted"/>